<name>A0ABS4GX71_9BACL</name>
<dbReference type="RefSeq" id="WP_209812454.1">
    <property type="nucleotide sequence ID" value="NZ_JAGGKT010000021.1"/>
</dbReference>
<comment type="caution">
    <text evidence="4">The sequence shown here is derived from an EMBL/GenBank/DDBJ whole genome shotgun (WGS) entry which is preliminary data.</text>
</comment>
<dbReference type="Proteomes" id="UP001519343">
    <property type="component" value="Unassembled WGS sequence"/>
</dbReference>
<proteinExistence type="inferred from homology"/>
<dbReference type="PANTHER" id="PTHR47572">
    <property type="entry name" value="LIPOPROTEIN-RELATED"/>
    <property type="match status" value="1"/>
</dbReference>
<dbReference type="Pfam" id="PF20067">
    <property type="entry name" value="SSL_N"/>
    <property type="match status" value="1"/>
</dbReference>
<dbReference type="Gene3D" id="2.120.10.30">
    <property type="entry name" value="TolB, C-terminal domain"/>
    <property type="match status" value="1"/>
</dbReference>
<gene>
    <name evidence="4" type="ORF">J2Z37_004485</name>
</gene>
<reference evidence="4 5" key="1">
    <citation type="submission" date="2021-03" db="EMBL/GenBank/DDBJ databases">
        <title>Genomic Encyclopedia of Type Strains, Phase IV (KMG-IV): sequencing the most valuable type-strain genomes for metagenomic binning, comparative biology and taxonomic classification.</title>
        <authorList>
            <person name="Goeker M."/>
        </authorList>
    </citation>
    <scope>NUCLEOTIDE SEQUENCE [LARGE SCALE GENOMIC DNA]</scope>
    <source>
        <strain evidence="4 5">DSM 24738</strain>
    </source>
</reference>
<evidence type="ECO:0000313" key="4">
    <source>
        <dbReference type="EMBL" id="MBP1934465.1"/>
    </source>
</evidence>
<dbReference type="Pfam" id="PF08450">
    <property type="entry name" value="SGL"/>
    <property type="match status" value="1"/>
</dbReference>
<dbReference type="InterPro" id="IPR013658">
    <property type="entry name" value="SGL"/>
</dbReference>
<evidence type="ECO:0000259" key="3">
    <source>
        <dbReference type="Pfam" id="PF08450"/>
    </source>
</evidence>
<dbReference type="SUPFAM" id="SSF63829">
    <property type="entry name" value="Calcium-dependent phosphotriesterase"/>
    <property type="match status" value="1"/>
</dbReference>
<evidence type="ECO:0000256" key="2">
    <source>
        <dbReference type="ARBA" id="ARBA00022801"/>
    </source>
</evidence>
<dbReference type="InterPro" id="IPR011042">
    <property type="entry name" value="6-blade_b-propeller_TolB-like"/>
</dbReference>
<protein>
    <submittedName>
        <fullName evidence="4">Sugar lactone lactonase YvrE</fullName>
    </submittedName>
</protein>
<dbReference type="EMBL" id="JAGGKT010000021">
    <property type="protein sequence ID" value="MBP1934465.1"/>
    <property type="molecule type" value="Genomic_DNA"/>
</dbReference>
<dbReference type="InterPro" id="IPR051262">
    <property type="entry name" value="SMP-30/CGR1_Lactonase"/>
</dbReference>
<evidence type="ECO:0000313" key="5">
    <source>
        <dbReference type="Proteomes" id="UP001519343"/>
    </source>
</evidence>
<feature type="domain" description="SMP-30/Gluconolactonase/LRE-like region" evidence="3">
    <location>
        <begin position="66"/>
        <end position="262"/>
    </location>
</feature>
<dbReference type="PANTHER" id="PTHR47572:SF4">
    <property type="entry name" value="LACTONASE DRP35"/>
    <property type="match status" value="1"/>
</dbReference>
<keyword evidence="2" id="KW-0378">Hydrolase</keyword>
<accession>A0ABS4GX71</accession>
<evidence type="ECO:0000256" key="1">
    <source>
        <dbReference type="ARBA" id="ARBA00008853"/>
    </source>
</evidence>
<sequence length="283" mass="31447">MNPVISMDQAKIFIDGTMSEPRLSHPEGLAFDKEGNLWCGGERGEIYRIDPNGQSLEIVANTGGFSLGMAFDRQDLLYVCDNKHNAVFRLNIRTNELTRFIDGAKEGIRVPNFPVIDHQRNCLYVSDSYEFGGKGPGVWRFDLTTGEGGLWFKEAMNFANGMVLSLDGNVLYVAETFGKQISAISIMEDGSAGGKQFVASIDALPDGLSVDQVGNIYVSCYEPSMLYRIKREGEVEVLIHDQDAHTLCHPTNCAFWEDELYTTNLGRWHITKFKVGIKGASLL</sequence>
<organism evidence="4 5">
    <name type="scientific">Ammoniphilus resinae</name>
    <dbReference type="NCBI Taxonomy" id="861532"/>
    <lineage>
        <taxon>Bacteria</taxon>
        <taxon>Bacillati</taxon>
        <taxon>Bacillota</taxon>
        <taxon>Bacilli</taxon>
        <taxon>Bacillales</taxon>
        <taxon>Paenibacillaceae</taxon>
        <taxon>Aneurinibacillus group</taxon>
        <taxon>Ammoniphilus</taxon>
    </lineage>
</organism>
<keyword evidence="5" id="KW-1185">Reference proteome</keyword>
<comment type="similarity">
    <text evidence="1">Belongs to the SMP-30/CGR1 family.</text>
</comment>